<dbReference type="PANTHER" id="PTHR10603">
    <property type="entry name" value="FRAGILE X MENTAL RETARDATION SYNDROME-RELATED PROTEIN"/>
    <property type="match status" value="1"/>
</dbReference>
<protein>
    <submittedName>
        <fullName evidence="2">Fragile X mental retardation syndrome protein 1</fullName>
    </submittedName>
</protein>
<dbReference type="GO" id="GO:0003730">
    <property type="term" value="F:mRNA 3'-UTR binding"/>
    <property type="evidence" value="ECO:0007669"/>
    <property type="project" value="TreeGrafter"/>
</dbReference>
<accession>A0A8E0RQM0</accession>
<dbReference type="Gene3D" id="3.30.1370.10">
    <property type="entry name" value="K Homology domain, type 1"/>
    <property type="match status" value="1"/>
</dbReference>
<organism evidence="2 3">
    <name type="scientific">Fasciolopsis buskii</name>
    <dbReference type="NCBI Taxonomy" id="27845"/>
    <lineage>
        <taxon>Eukaryota</taxon>
        <taxon>Metazoa</taxon>
        <taxon>Spiralia</taxon>
        <taxon>Lophotrochozoa</taxon>
        <taxon>Platyhelminthes</taxon>
        <taxon>Trematoda</taxon>
        <taxon>Digenea</taxon>
        <taxon>Plagiorchiida</taxon>
        <taxon>Echinostomata</taxon>
        <taxon>Echinostomatoidea</taxon>
        <taxon>Fasciolidae</taxon>
        <taxon>Fasciolopsis</taxon>
    </lineage>
</organism>
<dbReference type="GO" id="GO:0045727">
    <property type="term" value="P:positive regulation of translation"/>
    <property type="evidence" value="ECO:0007669"/>
    <property type="project" value="TreeGrafter"/>
</dbReference>
<sequence length="147" mass="16019">VYIFLVSGTTQKSVKEAKALLDYSTEVVPIPQTHVGQILGSAQRHIQHIVDRTVLTGMWISSALSLDVPDFGAFQLTGARRAIADAKMLLDFHIASLRELDELRGVKGPPLAPLVIESSPDLPNKLITVVNPQSTSSLLGDVDFRYL</sequence>
<reference evidence="2" key="1">
    <citation type="submission" date="2019-05" db="EMBL/GenBank/DDBJ databases">
        <title>Annotation for the trematode Fasciolopsis buski.</title>
        <authorList>
            <person name="Choi Y.-J."/>
        </authorList>
    </citation>
    <scope>NUCLEOTIDE SEQUENCE</scope>
    <source>
        <strain evidence="2">HT</strain>
        <tissue evidence="2">Whole worm</tissue>
    </source>
</reference>
<dbReference type="PANTHER" id="PTHR10603:SF7">
    <property type="entry name" value="FRAGILE X MESSENGER RIBONUCLEOPROTEIN 1 HOMOLOG"/>
    <property type="match status" value="1"/>
</dbReference>
<comment type="caution">
    <text evidence="2">The sequence shown here is derived from an EMBL/GenBank/DDBJ whole genome shotgun (WGS) entry which is preliminary data.</text>
</comment>
<feature type="non-terminal residue" evidence="2">
    <location>
        <position position="1"/>
    </location>
</feature>
<dbReference type="GO" id="GO:0045182">
    <property type="term" value="F:translation regulator activity"/>
    <property type="evidence" value="ECO:0007669"/>
    <property type="project" value="TreeGrafter"/>
</dbReference>
<evidence type="ECO:0000313" key="3">
    <source>
        <dbReference type="Proteomes" id="UP000728185"/>
    </source>
</evidence>
<evidence type="ECO:0000256" key="1">
    <source>
        <dbReference type="PROSITE-ProRule" id="PRU00117"/>
    </source>
</evidence>
<dbReference type="GO" id="GO:0048513">
    <property type="term" value="P:animal organ development"/>
    <property type="evidence" value="ECO:0007669"/>
    <property type="project" value="TreeGrafter"/>
</dbReference>
<dbReference type="InterPro" id="IPR036612">
    <property type="entry name" value="KH_dom_type_1_sf"/>
</dbReference>
<dbReference type="GO" id="GO:0010494">
    <property type="term" value="C:cytoplasmic stress granule"/>
    <property type="evidence" value="ECO:0007669"/>
    <property type="project" value="TreeGrafter"/>
</dbReference>
<name>A0A8E0RQM0_9TREM</name>
<dbReference type="EMBL" id="LUCM01009620">
    <property type="protein sequence ID" value="KAA0186689.1"/>
    <property type="molecule type" value="Genomic_DNA"/>
</dbReference>
<dbReference type="GO" id="GO:0051028">
    <property type="term" value="P:mRNA transport"/>
    <property type="evidence" value="ECO:0007669"/>
    <property type="project" value="TreeGrafter"/>
</dbReference>
<proteinExistence type="predicted"/>
<dbReference type="OrthoDB" id="424249at2759"/>
<dbReference type="InterPro" id="IPR040148">
    <property type="entry name" value="FMR1"/>
</dbReference>
<dbReference type="AlphaFoldDB" id="A0A8E0RQM0"/>
<keyword evidence="3" id="KW-1185">Reference proteome</keyword>
<gene>
    <name evidence="2" type="ORF">FBUS_10732</name>
</gene>
<dbReference type="PROSITE" id="PS50084">
    <property type="entry name" value="KH_TYPE_1"/>
    <property type="match status" value="1"/>
</dbReference>
<dbReference type="Proteomes" id="UP000728185">
    <property type="component" value="Unassembled WGS sequence"/>
</dbReference>
<evidence type="ECO:0000313" key="2">
    <source>
        <dbReference type="EMBL" id="KAA0186689.1"/>
    </source>
</evidence>
<dbReference type="GO" id="GO:0005634">
    <property type="term" value="C:nucleus"/>
    <property type="evidence" value="ECO:0007669"/>
    <property type="project" value="TreeGrafter"/>
</dbReference>
<keyword evidence="1" id="KW-0694">RNA-binding</keyword>
<dbReference type="GO" id="GO:0043488">
    <property type="term" value="P:regulation of mRNA stability"/>
    <property type="evidence" value="ECO:0007669"/>
    <property type="project" value="TreeGrafter"/>
</dbReference>